<dbReference type="STRING" id="7370.A0A1I8MH20"/>
<sequence length="2023" mass="220332">MYHLLVSAVLIISCCTPSLGRYLGHTPYRPQPYNPYRNYHYPSPIGYPYHMPTSYYPAGTYFDQRRGILRPFPGGGVPIIVDYHKRCTGNYVGLKPHPEEGQYYYVCKQDCVIFGRCQKYQKFNTTCGQCVQQTPTEYEPKCTAEGRFPIHYDCHLYYKCDKSMQPQVYSCPHNMIFSQQTSKCIPGNRCIPTQIVSDDDSVPEYCENKYPACQQNGVFRSPSDCSLYYTCELQENRVFYQTRFKCPGDTFYDLQNNACLPREQVPCDCITLAELVYPPSYMQPYPPLIQPYPIVHDSEFDLDSLEEIEHATESSSEEDDEEGEELEEVDDSHEEFDDPYNSESSSSEEDASEDKKGQLAKERTTTTTVFPVATTLPTTESSAETTTETSEEQSTETTTEFATETPAAFTESPTEGPTEAATETTTEAVTEVPVEAISEVLPEVTTEAVVSTQIPESTTEAVVSTAVAADPTVAPVVSTVSPSPTDDDENDDIDILGSDVDFGDRFVLQDDKIWDNDGPGKTIFLKLNPDPESEEQTKDNEHDSTESPSDQGTLTTEPESEETTTEPSQDDNDDEDDDTGEGNNNETGTEGSNQDTDETNNEAGGDGNESGNDNHESEEDGQGSGEGNKESGEGSNEAGENATEEPDVSHTSDDTTVAPTTAIGATNQAADDGDTETEPCDEIVTDTESKSHNKTHCSPAQHQNTQTTTTPKTQKSQTKTTFDSTTQTPKTTATQRDLTTNDVNSPLHHDNRTTSTLSTPSISNTTSTPRTLFDKTTRNEVMVRTSDSSTESSKTTQSQHQQTSDHVIEQSNSPRDHDNRTSTNIPHTNPTPRTVFDKTTNDVITHKSETSTSSPKPTTTHGDPTTNDVRSQESSTLSTSSVPTTKDWLQDFETVFNAKQETPTPEPIEGEFLPLGKSHNLTEDPKEHQDTVTKSGEPKDPSDGDTTTSDGIKIPITGTEQPFTVRSDLSDFFDDDDDDEEPAVLSDEIVIPDSGTEEPHIDETPPTNVTPKLEGQSSTSKSTTPQPAHSTSPNDSRHDDDLGGNTTPASSEKFKQPIGSTEKPNFSDSHHATPTTVPKTSSPPRHGDDIKLPVSGTNEPNFWDFADHTTTTDPETGAPKELPSPRFFHPDHDDFLDDEDPSDPLQNIVVTDSGTEEPNNDALTTVSPTPAAPKEHSTPGQHVARHGVDDDPTTPAGDINIDVSGTEDPNFLDYDGTTTTTATTELPIPKNVPTVKLLDPDHDDIFDDEEPAVLSDEIVIPHTGTEEPSAGQTHPATDSSKSTTPIGHSIPAEHGTSDAIQIAASGTEDPKFTDSVTVAPGKFPPIKIIDPDHDDIFENDDLTFLPKSITIPDSGTEDPVSEVVSSVTTVRPTSTTAEEHHSPTPFDLKQTSVQPDKIKIPPSGTDEPNVPETTTSVPGQLTPAPGNLPTIQLFDPDHDDYFDDDGPAVLSDEIVLPDSGTEEPGTGDITSTTAGPKSTTPKGLPTPSQPRSKETSVDPDNIRIPIGGTDEPQFHGTTTSVPEPTVPGKVPLVKLFDPDHDAIFGDDDPFDLSDEIQLPVKGTENPGSNEPSSSTAGPKPSEQKNVGPGENNTPLEILISGTDEPSFADSDVPDIVTPQTLPSVKLFDPDHDDIFEDDDSTALFDEIAKLSRETETPRLNETPTTTIRPKLGESKDPTSSIRIIDPDHEPAFDEEDTSVPFSITTDGDLNIDNSGTEEPTFDTTSSATSLETPSTTERSFTKDATSSSTRSTIDPLNLHKSTTMESPIMTITKSSPTPQPIKHIVSLSESSTVTAKSASLQPFTTTPSTIPDSEEDETGVLSDEIVIPLHFTNSPSTTPTPRTPPPTTTTTTSSENSPPITHSRSTAVQTTPTPTPKYLETTQTNNNRSEFSLHFRSNAGCATELGQSLLQPAEQQNIYISLLNLDTNKPVNNTNSTITQSNNNQNTVKPPPCETEKANMPRLEIFVERPMDVRFVICPKSCTKDHKHNYDEQDNRAVHLKWYPNRSNQSMTLETSNRLKIDG</sequence>
<feature type="compositionally biased region" description="Acidic residues" evidence="1">
    <location>
        <begin position="1544"/>
        <end position="1554"/>
    </location>
</feature>
<dbReference type="PROSITE" id="PS50940">
    <property type="entry name" value="CHIT_BIND_II"/>
    <property type="match status" value="2"/>
</dbReference>
<feature type="compositionally biased region" description="Basic and acidic residues" evidence="1">
    <location>
        <begin position="920"/>
        <end position="942"/>
    </location>
</feature>
<feature type="compositionally biased region" description="Polar residues" evidence="1">
    <location>
        <begin position="1058"/>
        <end position="1067"/>
    </location>
</feature>
<dbReference type="InterPro" id="IPR036508">
    <property type="entry name" value="Chitin-bd_dom_sf"/>
</dbReference>
<dbReference type="InterPro" id="IPR002557">
    <property type="entry name" value="Chitin-bd_dom"/>
</dbReference>
<feature type="compositionally biased region" description="Acidic residues" evidence="1">
    <location>
        <begin position="485"/>
        <end position="494"/>
    </location>
</feature>
<keyword evidence="2" id="KW-0732">Signal</keyword>
<feature type="compositionally biased region" description="Low complexity" evidence="1">
    <location>
        <begin position="1073"/>
        <end position="1084"/>
    </location>
</feature>
<accession>A0A1I8MH20</accession>
<feature type="region of interest" description="Disordered" evidence="1">
    <location>
        <begin position="1348"/>
        <end position="1629"/>
    </location>
</feature>
<feature type="compositionally biased region" description="Low complexity" evidence="1">
    <location>
        <begin position="365"/>
        <end position="388"/>
    </location>
</feature>
<reference evidence="4" key="1">
    <citation type="submission" date="2020-05" db="UniProtKB">
        <authorList>
            <consortium name="EnsemblMetazoa"/>
        </authorList>
    </citation>
    <scope>IDENTIFICATION</scope>
    <source>
        <strain evidence="4">Aabys</strain>
    </source>
</reference>
<feature type="compositionally biased region" description="Low complexity" evidence="1">
    <location>
        <begin position="1936"/>
        <end position="1947"/>
    </location>
</feature>
<feature type="compositionally biased region" description="Polar residues" evidence="1">
    <location>
        <begin position="1270"/>
        <end position="1286"/>
    </location>
</feature>
<feature type="compositionally biased region" description="Polar residues" evidence="1">
    <location>
        <begin position="1468"/>
        <end position="1481"/>
    </location>
</feature>
<feature type="compositionally biased region" description="Polar residues" evidence="1">
    <location>
        <begin position="1699"/>
        <end position="1776"/>
    </location>
</feature>
<feature type="compositionally biased region" description="Low complexity" evidence="1">
    <location>
        <begin position="785"/>
        <end position="804"/>
    </location>
</feature>
<feature type="region of interest" description="Disordered" evidence="1">
    <location>
        <begin position="471"/>
        <end position="498"/>
    </location>
</feature>
<feature type="region of interest" description="Disordered" evidence="1">
    <location>
        <begin position="309"/>
        <end position="429"/>
    </location>
</feature>
<protein>
    <recommendedName>
        <fullName evidence="3">Chitin-binding type-2 domain-containing protein</fullName>
    </recommendedName>
</protein>
<feature type="compositionally biased region" description="Acidic residues" evidence="1">
    <location>
        <begin position="671"/>
        <end position="685"/>
    </location>
</feature>
<dbReference type="GO" id="GO:0008061">
    <property type="term" value="F:chitin binding"/>
    <property type="evidence" value="ECO:0007669"/>
    <property type="project" value="InterPro"/>
</dbReference>
<feature type="compositionally biased region" description="Basic and acidic residues" evidence="1">
    <location>
        <begin position="535"/>
        <end position="545"/>
    </location>
</feature>
<organism evidence="4">
    <name type="scientific">Musca domestica</name>
    <name type="common">House fly</name>
    <dbReference type="NCBI Taxonomy" id="7370"/>
    <lineage>
        <taxon>Eukaryota</taxon>
        <taxon>Metazoa</taxon>
        <taxon>Ecdysozoa</taxon>
        <taxon>Arthropoda</taxon>
        <taxon>Hexapoda</taxon>
        <taxon>Insecta</taxon>
        <taxon>Pterygota</taxon>
        <taxon>Neoptera</taxon>
        <taxon>Endopterygota</taxon>
        <taxon>Diptera</taxon>
        <taxon>Brachycera</taxon>
        <taxon>Muscomorpha</taxon>
        <taxon>Muscoidea</taxon>
        <taxon>Muscidae</taxon>
        <taxon>Musca</taxon>
    </lineage>
</organism>
<feature type="compositionally biased region" description="Low complexity" evidence="1">
    <location>
        <begin position="944"/>
        <end position="954"/>
    </location>
</feature>
<dbReference type="Pfam" id="PF01607">
    <property type="entry name" value="CBM_14"/>
    <property type="match status" value="2"/>
</dbReference>
<feature type="domain" description="Chitin-binding type-2" evidence="3">
    <location>
        <begin position="210"/>
        <end position="267"/>
    </location>
</feature>
<feature type="compositionally biased region" description="Low complexity" evidence="1">
    <location>
        <begin position="753"/>
        <end position="771"/>
    </location>
</feature>
<proteinExistence type="predicted"/>
<feature type="compositionally biased region" description="Polar residues" evidence="1">
    <location>
        <begin position="821"/>
        <end position="834"/>
    </location>
</feature>
<dbReference type="eggNOG" id="ENOG502S9IS">
    <property type="taxonomic scope" value="Eukaryota"/>
</dbReference>
<dbReference type="VEuPathDB" id="VectorBase:MDOMA2_018059"/>
<name>A0A1I8MH20_MUSDO</name>
<feature type="compositionally biased region" description="Acidic residues" evidence="1">
    <location>
        <begin position="1437"/>
        <end position="1446"/>
    </location>
</feature>
<feature type="compositionally biased region" description="Polar residues" evidence="1">
    <location>
        <begin position="1798"/>
        <end position="1811"/>
    </location>
</feature>
<feature type="compositionally biased region" description="Low complexity" evidence="1">
    <location>
        <begin position="471"/>
        <end position="484"/>
    </location>
</feature>
<dbReference type="GO" id="GO:0005576">
    <property type="term" value="C:extracellular region"/>
    <property type="evidence" value="ECO:0007669"/>
    <property type="project" value="InterPro"/>
</dbReference>
<evidence type="ECO:0000256" key="2">
    <source>
        <dbReference type="SAM" id="SignalP"/>
    </source>
</evidence>
<dbReference type="SUPFAM" id="SSF57625">
    <property type="entry name" value="Invertebrate chitin-binding proteins"/>
    <property type="match status" value="2"/>
</dbReference>
<evidence type="ECO:0000313" key="4">
    <source>
        <dbReference type="EnsemblMetazoa" id="MDOA004810-PB"/>
    </source>
</evidence>
<dbReference type="EnsemblMetazoa" id="MDOA004810-RB">
    <property type="protein sequence ID" value="MDOA004810-PB"/>
    <property type="gene ID" value="MDOA004810"/>
</dbReference>
<dbReference type="SMART" id="SM00494">
    <property type="entry name" value="ChtBD2"/>
    <property type="match status" value="3"/>
</dbReference>
<feature type="region of interest" description="Disordered" evidence="1">
    <location>
        <begin position="1798"/>
        <end position="1817"/>
    </location>
</feature>
<feature type="region of interest" description="Disordered" evidence="1">
    <location>
        <begin position="1936"/>
        <end position="1955"/>
    </location>
</feature>
<feature type="compositionally biased region" description="Polar residues" evidence="1">
    <location>
        <begin position="1565"/>
        <end position="1576"/>
    </location>
</feature>
<evidence type="ECO:0000259" key="3">
    <source>
        <dbReference type="PROSITE" id="PS50940"/>
    </source>
</evidence>
<feature type="compositionally biased region" description="Acidic residues" evidence="1">
    <location>
        <begin position="315"/>
        <end position="352"/>
    </location>
</feature>
<feature type="compositionally biased region" description="Low complexity" evidence="1">
    <location>
        <begin position="395"/>
        <end position="429"/>
    </location>
</feature>
<feature type="compositionally biased region" description="Low complexity" evidence="1">
    <location>
        <begin position="850"/>
        <end position="861"/>
    </location>
</feature>
<feature type="compositionally biased region" description="Low complexity" evidence="1">
    <location>
        <begin position="1848"/>
        <end position="1861"/>
    </location>
</feature>
<feature type="compositionally biased region" description="Basic and acidic residues" evidence="1">
    <location>
        <begin position="353"/>
        <end position="364"/>
    </location>
</feature>
<feature type="signal peptide" evidence="2">
    <location>
        <begin position="1"/>
        <end position="20"/>
    </location>
</feature>
<dbReference type="VEuPathDB" id="VectorBase:MDOA004810"/>
<feature type="compositionally biased region" description="Low complexity" evidence="1">
    <location>
        <begin position="1361"/>
        <end position="1376"/>
    </location>
</feature>
<feature type="compositionally biased region" description="Polar residues" evidence="1">
    <location>
        <begin position="654"/>
        <end position="669"/>
    </location>
</feature>
<feature type="region of interest" description="Disordered" evidence="1">
    <location>
        <begin position="510"/>
        <end position="885"/>
    </location>
</feature>
<feature type="compositionally biased region" description="Acidic residues" evidence="1">
    <location>
        <begin position="558"/>
        <end position="580"/>
    </location>
</feature>
<feature type="compositionally biased region" description="Low complexity" evidence="1">
    <location>
        <begin position="581"/>
        <end position="591"/>
    </location>
</feature>
<feature type="compositionally biased region" description="Polar residues" evidence="1">
    <location>
        <begin position="735"/>
        <end position="744"/>
    </location>
</feature>
<feature type="compositionally biased region" description="Polar residues" evidence="1">
    <location>
        <begin position="1862"/>
        <end position="1872"/>
    </location>
</feature>
<feature type="compositionally biased region" description="Polar residues" evidence="1">
    <location>
        <begin position="1025"/>
        <end position="1034"/>
    </location>
</feature>
<dbReference type="Gene3D" id="2.170.140.10">
    <property type="entry name" value="Chitin binding domain"/>
    <property type="match status" value="2"/>
</dbReference>
<feature type="region of interest" description="Disordered" evidence="1">
    <location>
        <begin position="1830"/>
        <end position="1883"/>
    </location>
</feature>
<feature type="region of interest" description="Disordered" evidence="1">
    <location>
        <begin position="898"/>
        <end position="1226"/>
    </location>
</feature>
<feature type="compositionally biased region" description="Low complexity" evidence="1">
    <location>
        <begin position="705"/>
        <end position="734"/>
    </location>
</feature>
<feature type="domain" description="Chitin-binding type-2" evidence="3">
    <location>
        <begin position="139"/>
        <end position="192"/>
    </location>
</feature>
<feature type="region of interest" description="Disordered" evidence="1">
    <location>
        <begin position="1261"/>
        <end position="1334"/>
    </location>
</feature>
<feature type="chain" id="PRO_5043478497" description="Chitin-binding type-2 domain-containing protein" evidence="2">
    <location>
        <begin position="21"/>
        <end position="2023"/>
    </location>
</feature>
<feature type="compositionally biased region" description="Basic and acidic residues" evidence="1">
    <location>
        <begin position="835"/>
        <end position="849"/>
    </location>
</feature>
<feature type="region of interest" description="Disordered" evidence="1">
    <location>
        <begin position="1653"/>
        <end position="1780"/>
    </location>
</feature>
<evidence type="ECO:0000256" key="1">
    <source>
        <dbReference type="SAM" id="MobiDB-lite"/>
    </source>
</evidence>
<feature type="compositionally biased region" description="Low complexity" evidence="1">
    <location>
        <begin position="872"/>
        <end position="885"/>
    </location>
</feature>
<feature type="compositionally biased region" description="Acidic residues" evidence="1">
    <location>
        <begin position="971"/>
        <end position="982"/>
    </location>
</feature>